<dbReference type="PANTHER" id="PTHR45772">
    <property type="entry name" value="CONSERVED COMPONENT OF ABC TRANSPORTER FOR NATURAL AMINO ACIDS-RELATED"/>
    <property type="match status" value="1"/>
</dbReference>
<dbReference type="Gene3D" id="3.40.50.300">
    <property type="entry name" value="P-loop containing nucleotide triphosphate hydrolases"/>
    <property type="match status" value="1"/>
</dbReference>
<dbReference type="InterPro" id="IPR003593">
    <property type="entry name" value="AAA+_ATPase"/>
</dbReference>
<evidence type="ECO:0000256" key="3">
    <source>
        <dbReference type="ARBA" id="ARBA00022840"/>
    </source>
</evidence>
<dbReference type="GO" id="GO:0005886">
    <property type="term" value="C:plasma membrane"/>
    <property type="evidence" value="ECO:0007669"/>
    <property type="project" value="TreeGrafter"/>
</dbReference>
<dbReference type="Pfam" id="PF12399">
    <property type="entry name" value="BCA_ABC_TP_C"/>
    <property type="match status" value="1"/>
</dbReference>
<keyword evidence="1" id="KW-0813">Transport</keyword>
<evidence type="ECO:0000256" key="1">
    <source>
        <dbReference type="ARBA" id="ARBA00022448"/>
    </source>
</evidence>
<evidence type="ECO:0000256" key="2">
    <source>
        <dbReference type="ARBA" id="ARBA00022741"/>
    </source>
</evidence>
<dbReference type="EMBL" id="CAADIK010000040">
    <property type="protein sequence ID" value="VFR77120.1"/>
    <property type="molecule type" value="Genomic_DNA"/>
</dbReference>
<dbReference type="EMBL" id="CAADIZ010000045">
    <property type="protein sequence ID" value="VFS28213.1"/>
    <property type="molecule type" value="Genomic_DNA"/>
</dbReference>
<evidence type="ECO:0000313" key="5">
    <source>
        <dbReference type="EMBL" id="VFR53788.1"/>
    </source>
</evidence>
<gene>
    <name evidence="5" type="ORF">BRI6_0752</name>
    <name evidence="6" type="ORF">BRI9_0808</name>
    <name evidence="7" type="ORF">IVO3_0807</name>
    <name evidence="8" type="ORF">RAN7_0747</name>
</gene>
<dbReference type="EMBL" id="CAADIP010000053">
    <property type="protein sequence ID" value="VFR97716.1"/>
    <property type="molecule type" value="Genomic_DNA"/>
</dbReference>
<dbReference type="SUPFAM" id="SSF52540">
    <property type="entry name" value="P-loop containing nucleoside triphosphate hydrolases"/>
    <property type="match status" value="1"/>
</dbReference>
<organism evidence="5">
    <name type="scientific">plant metagenome</name>
    <dbReference type="NCBI Taxonomy" id="1297885"/>
    <lineage>
        <taxon>unclassified sequences</taxon>
        <taxon>metagenomes</taxon>
        <taxon>organismal metagenomes</taxon>
    </lineage>
</organism>
<proteinExistence type="predicted"/>
<dbReference type="CDD" id="cd03219">
    <property type="entry name" value="ABC_Mj1267_LivG_branched"/>
    <property type="match status" value="1"/>
</dbReference>
<dbReference type="PANTHER" id="PTHR45772:SF8">
    <property type="entry name" value="HIGH-AFFINITY BRANCHED-CHAIN AMINO ACID TRANSPORT ATP-BINDING PROTEIN"/>
    <property type="match status" value="1"/>
</dbReference>
<evidence type="ECO:0000313" key="7">
    <source>
        <dbReference type="EMBL" id="VFR97716.1"/>
    </source>
</evidence>
<reference evidence="5" key="1">
    <citation type="submission" date="2019-03" db="EMBL/GenBank/DDBJ databases">
        <authorList>
            <person name="Danneels B."/>
        </authorList>
    </citation>
    <scope>NUCLEOTIDE SEQUENCE</scope>
</reference>
<evidence type="ECO:0000259" key="4">
    <source>
        <dbReference type="PROSITE" id="PS50893"/>
    </source>
</evidence>
<name>A0A484RTZ6_9ZZZZ</name>
<dbReference type="EMBL" id="CAADII010000013">
    <property type="protein sequence ID" value="VFR53788.1"/>
    <property type="molecule type" value="Genomic_DNA"/>
</dbReference>
<dbReference type="Pfam" id="PF00005">
    <property type="entry name" value="ABC_tran"/>
    <property type="match status" value="1"/>
</dbReference>
<dbReference type="InterPro" id="IPR051120">
    <property type="entry name" value="ABC_AA/LPS_Transport"/>
</dbReference>
<dbReference type="InterPro" id="IPR027417">
    <property type="entry name" value="P-loop_NTPase"/>
</dbReference>
<evidence type="ECO:0000313" key="6">
    <source>
        <dbReference type="EMBL" id="VFR77120.1"/>
    </source>
</evidence>
<dbReference type="GO" id="GO:0016887">
    <property type="term" value="F:ATP hydrolysis activity"/>
    <property type="evidence" value="ECO:0007669"/>
    <property type="project" value="InterPro"/>
</dbReference>
<accession>A0A484RTZ6</accession>
<feature type="domain" description="ABC transporter" evidence="4">
    <location>
        <begin position="18"/>
        <end position="249"/>
    </location>
</feature>
<dbReference type="GO" id="GO:0005524">
    <property type="term" value="F:ATP binding"/>
    <property type="evidence" value="ECO:0007669"/>
    <property type="project" value="UniProtKB-KW"/>
</dbReference>
<dbReference type="PROSITE" id="PS50893">
    <property type="entry name" value="ABC_TRANSPORTER_2"/>
    <property type="match status" value="1"/>
</dbReference>
<evidence type="ECO:0000313" key="8">
    <source>
        <dbReference type="EMBL" id="VFS28213.1"/>
    </source>
</evidence>
<dbReference type="InterPro" id="IPR032823">
    <property type="entry name" value="BCA_ABC_TP_C"/>
</dbReference>
<dbReference type="AlphaFoldDB" id="A0A484RTZ6"/>
<keyword evidence="3" id="KW-0067">ATP-binding</keyword>
<sequence length="251" mass="26675">MRLTAHRKAAASPSPHLLQAHALIHAFGRQRALAGVSLQVESGETLCVIGPNGSGKTTLFNTLSGQLHPQGGHVLFRGTPLRGKRPDQIARLGLGRKFQVPSVFGMLSTLDNLLLARRAAGLPAHPADVGTLLRDTGLAGRSHVPAGDLSHGERQWLEIAMVTSQAPRLLLLDEPTAGMTQAETLATVALIRTLCQRDGIACIVVEHDMQFVAALESQVIVLANGQVIAQGTFDVVRQSPAVRQAYLGHDA</sequence>
<keyword evidence="2" id="KW-0547">Nucleotide-binding</keyword>
<protein>
    <submittedName>
        <fullName evidence="5">Urea ABC transporter, ATPase protein UrtD</fullName>
    </submittedName>
</protein>
<dbReference type="InterPro" id="IPR003439">
    <property type="entry name" value="ABC_transporter-like_ATP-bd"/>
</dbReference>
<dbReference type="SMART" id="SM00382">
    <property type="entry name" value="AAA"/>
    <property type="match status" value="1"/>
</dbReference>